<comment type="subunit">
    <text evidence="8">Homodimer.</text>
</comment>
<dbReference type="SFLD" id="SFLDS00029">
    <property type="entry name" value="Radical_SAM"/>
    <property type="match status" value="1"/>
</dbReference>
<evidence type="ECO:0000259" key="9">
    <source>
        <dbReference type="PROSITE" id="PS51918"/>
    </source>
</evidence>
<name>A0A8D5U9X0_9CREN</name>
<feature type="binding site" evidence="8">
    <location>
        <begin position="16"/>
        <end position="18"/>
    </location>
    <ligand>
        <name>substrate</name>
    </ligand>
</feature>
<keyword evidence="7 8" id="KW-0456">Lyase</keyword>
<gene>
    <name evidence="8" type="primary">queE</name>
    <name evidence="10" type="ORF">KN1_26880</name>
</gene>
<feature type="binding site" evidence="8">
    <location>
        <begin position="41"/>
        <end position="43"/>
    </location>
    <ligand>
        <name>S-adenosyl-L-methionine</name>
        <dbReference type="ChEBI" id="CHEBI:59789"/>
    </ligand>
</feature>
<evidence type="ECO:0000313" key="10">
    <source>
        <dbReference type="EMBL" id="BCU71391.1"/>
    </source>
</evidence>
<keyword evidence="2 8" id="KW-0949">S-adenosyl-L-methionine</keyword>
<keyword evidence="4 8" id="KW-0460">Magnesium</keyword>
<feature type="binding site" evidence="8">
    <location>
        <position position="35"/>
    </location>
    <ligand>
        <name>[4Fe-4S] cluster</name>
        <dbReference type="ChEBI" id="CHEBI:49883"/>
        <note>4Fe-4S-S-AdoMet</note>
    </ligand>
</feature>
<dbReference type="PROSITE" id="PS51918">
    <property type="entry name" value="RADICAL_SAM"/>
    <property type="match status" value="1"/>
</dbReference>
<dbReference type="InterPro" id="IPR007197">
    <property type="entry name" value="rSAM"/>
</dbReference>
<dbReference type="Gene3D" id="3.20.20.70">
    <property type="entry name" value="Aldolase class I"/>
    <property type="match status" value="1"/>
</dbReference>
<reference evidence="10 11" key="1">
    <citation type="submission" date="2021-04" db="EMBL/GenBank/DDBJ databases">
        <title>Complete genome sequence of Stygiolobus sp. KN-1.</title>
        <authorList>
            <person name="Nakamura K."/>
            <person name="Sakai H."/>
            <person name="Kurosawa N."/>
        </authorList>
    </citation>
    <scope>NUCLEOTIDE SEQUENCE [LARGE SCALE GENOMIC DNA]</scope>
    <source>
        <strain evidence="10 11">KN-1</strain>
    </source>
</reference>
<comment type="caution">
    <text evidence="8">Lacks conserved residue(s) required for the propagation of feature annotation.</text>
</comment>
<feature type="binding site" evidence="8">
    <location>
        <position position="39"/>
    </location>
    <ligand>
        <name>[4Fe-4S] cluster</name>
        <dbReference type="ChEBI" id="CHEBI:49883"/>
        <note>4Fe-4S-S-AdoMet</note>
    </ligand>
</feature>
<dbReference type="SUPFAM" id="SSF102114">
    <property type="entry name" value="Radical SAM enzymes"/>
    <property type="match status" value="1"/>
</dbReference>
<dbReference type="UniPathway" id="UPA00391"/>
<dbReference type="GO" id="GO:0051539">
    <property type="term" value="F:4 iron, 4 sulfur cluster binding"/>
    <property type="evidence" value="ECO:0007669"/>
    <property type="project" value="UniProtKB-UniRule"/>
</dbReference>
<evidence type="ECO:0000256" key="7">
    <source>
        <dbReference type="ARBA" id="ARBA00023239"/>
    </source>
</evidence>
<feature type="binding site" evidence="8">
    <location>
        <position position="42"/>
    </location>
    <ligand>
        <name>[4Fe-4S] cluster</name>
        <dbReference type="ChEBI" id="CHEBI:49883"/>
        <note>4Fe-4S-S-AdoMet</note>
    </ligand>
</feature>
<keyword evidence="11" id="KW-1185">Reference proteome</keyword>
<keyword evidence="5 8" id="KW-0408">Iron</keyword>
<feature type="domain" description="Radical SAM core" evidence="9">
    <location>
        <begin position="22"/>
        <end position="216"/>
    </location>
</feature>
<comment type="cofactor">
    <cofactor evidence="8">
        <name>S-adenosyl-L-methionine</name>
        <dbReference type="ChEBI" id="CHEBI:59789"/>
    </cofactor>
    <text evidence="8">Binds 1 S-adenosyl-L-methionine per subunit.</text>
</comment>
<evidence type="ECO:0000256" key="6">
    <source>
        <dbReference type="ARBA" id="ARBA00023014"/>
    </source>
</evidence>
<keyword evidence="6 8" id="KW-0411">Iron-sulfur</keyword>
<keyword evidence="3 8" id="KW-0479">Metal-binding</keyword>
<evidence type="ECO:0000256" key="3">
    <source>
        <dbReference type="ARBA" id="ARBA00022723"/>
    </source>
</evidence>
<comment type="similarity">
    <text evidence="8">Belongs to the radical SAM superfamily. 7-carboxy-7-deazaguanine synthase family.</text>
</comment>
<feature type="binding site" evidence="8">
    <location>
        <position position="31"/>
    </location>
    <ligand>
        <name>substrate</name>
    </ligand>
</feature>
<dbReference type="EMBL" id="AP024597">
    <property type="protein sequence ID" value="BCU71391.1"/>
    <property type="molecule type" value="Genomic_DNA"/>
</dbReference>
<feature type="binding site" evidence="8">
    <location>
        <position position="77"/>
    </location>
    <ligand>
        <name>S-adenosyl-L-methionine</name>
        <dbReference type="ChEBI" id="CHEBI:59789"/>
    </ligand>
</feature>
<evidence type="ECO:0000313" key="11">
    <source>
        <dbReference type="Proteomes" id="UP000825123"/>
    </source>
</evidence>
<comment type="cofactor">
    <cofactor evidence="8">
        <name>[4Fe-4S] cluster</name>
        <dbReference type="ChEBI" id="CHEBI:49883"/>
    </cofactor>
    <text evidence="8">Binds 1 [4Fe-4S] cluster. The cluster is coordinated with 3 cysteines and an exchangeable S-adenosyl-L-methionine.</text>
</comment>
<dbReference type="Proteomes" id="UP000825123">
    <property type="component" value="Chromosome"/>
</dbReference>
<comment type="catalytic activity">
    <reaction evidence="8">
        <text>6-carboxy-5,6,7,8-tetrahydropterin + H(+) = 7-carboxy-7-carbaguanine + NH4(+)</text>
        <dbReference type="Rhea" id="RHEA:27974"/>
        <dbReference type="ChEBI" id="CHEBI:15378"/>
        <dbReference type="ChEBI" id="CHEBI:28938"/>
        <dbReference type="ChEBI" id="CHEBI:61032"/>
        <dbReference type="ChEBI" id="CHEBI:61036"/>
        <dbReference type="EC" id="4.3.99.3"/>
    </reaction>
</comment>
<sequence>MRSEIKYWISEIFQSIQGEGEIIGTPSNFIRLAGCHLRCIWCDTKYSWFKYEGELMTIPEILSRLHKSLPLTTITGGEPLLQDILPLVGAIKNILGQKVLVETSGTITPSKKLMELVDIFSVSPKLTNSGYKFNYDFKNLKWPTYYKFVILNPETDLKEVINFVTDNKIPPERVILQPDGRVPNYKEALKKLADTVMELGLPFRVLPQLHRIIDYR</sequence>
<dbReference type="PANTHER" id="PTHR42836">
    <property type="entry name" value="7-CARBOXY-7-DEAZAGUANINE SYNTHASE"/>
    <property type="match status" value="1"/>
</dbReference>
<feature type="binding site" evidence="8">
    <location>
        <position position="44"/>
    </location>
    <ligand>
        <name>Mg(2+)</name>
        <dbReference type="ChEBI" id="CHEBI:18420"/>
    </ligand>
</feature>
<dbReference type="HAMAP" id="MF_00917">
    <property type="entry name" value="QueE"/>
    <property type="match status" value="1"/>
</dbReference>
<feature type="binding site" evidence="8">
    <location>
        <begin position="123"/>
        <end position="125"/>
    </location>
    <ligand>
        <name>S-adenosyl-L-methionine</name>
        <dbReference type="ChEBI" id="CHEBI:59789"/>
    </ligand>
</feature>
<dbReference type="InterPro" id="IPR024924">
    <property type="entry name" value="7-CO-7-deazaguanine_synth-like"/>
</dbReference>
<comment type="cofactor">
    <cofactor evidence="8">
        <name>Mg(2+)</name>
        <dbReference type="ChEBI" id="CHEBI:18420"/>
    </cofactor>
</comment>
<dbReference type="EC" id="4.3.99.3" evidence="8"/>
<comment type="function">
    <text evidence="8">Catalyzes the complex heterocyclic radical-mediated conversion of 6-carboxy-5,6,7,8-tetrahydropterin (CPH4) to 7-carboxy-7-deazaguanine (CDG), a step common to the biosynthetic pathways of all 7-deazapurine-containing compounds.</text>
</comment>
<dbReference type="PIRSF" id="PIRSF000370">
    <property type="entry name" value="QueE"/>
    <property type="match status" value="1"/>
</dbReference>
<comment type="pathway">
    <text evidence="8">Purine metabolism; 7-cyano-7-deazaguanine biosynthesis.</text>
</comment>
<dbReference type="AlphaFoldDB" id="A0A8D5U9X0"/>
<dbReference type="Pfam" id="PF04055">
    <property type="entry name" value="Radical_SAM"/>
    <property type="match status" value="1"/>
</dbReference>
<evidence type="ECO:0000256" key="1">
    <source>
        <dbReference type="ARBA" id="ARBA00022485"/>
    </source>
</evidence>
<dbReference type="GO" id="GO:1904047">
    <property type="term" value="F:S-adenosyl-L-methionine binding"/>
    <property type="evidence" value="ECO:0007669"/>
    <property type="project" value="UniProtKB-UniRule"/>
</dbReference>
<dbReference type="InterPro" id="IPR058240">
    <property type="entry name" value="rSAM_sf"/>
</dbReference>
<dbReference type="GO" id="GO:0016840">
    <property type="term" value="F:carbon-nitrogen lyase activity"/>
    <property type="evidence" value="ECO:0007669"/>
    <property type="project" value="UniProtKB-UniRule"/>
</dbReference>
<dbReference type="InterPro" id="IPR013785">
    <property type="entry name" value="Aldolase_TIM"/>
</dbReference>
<evidence type="ECO:0000256" key="4">
    <source>
        <dbReference type="ARBA" id="ARBA00022842"/>
    </source>
</evidence>
<evidence type="ECO:0000256" key="2">
    <source>
        <dbReference type="ARBA" id="ARBA00022691"/>
    </source>
</evidence>
<evidence type="ECO:0000256" key="5">
    <source>
        <dbReference type="ARBA" id="ARBA00023004"/>
    </source>
</evidence>
<dbReference type="GO" id="GO:0000287">
    <property type="term" value="F:magnesium ion binding"/>
    <property type="evidence" value="ECO:0007669"/>
    <property type="project" value="UniProtKB-UniRule"/>
</dbReference>
<feature type="binding site" evidence="8">
    <location>
        <position position="75"/>
    </location>
    <ligand>
        <name>substrate</name>
    </ligand>
</feature>
<evidence type="ECO:0000256" key="8">
    <source>
        <dbReference type="HAMAP-Rule" id="MF_00917"/>
    </source>
</evidence>
<proteinExistence type="inferred from homology"/>
<protein>
    <recommendedName>
        <fullName evidence="8">7-carboxy-7-deazaguanine synthase</fullName>
        <shortName evidence="8">CDG synthase</shortName>
        <ecNumber evidence="8">4.3.99.3</ecNumber>
    </recommendedName>
    <alternativeName>
        <fullName evidence="8">Archaeosine biosynthesis protein QueE</fullName>
    </alternativeName>
</protein>
<organism evidence="10 11">
    <name type="scientific">Stygiolobus caldivivus</name>
    <dbReference type="NCBI Taxonomy" id="2824673"/>
    <lineage>
        <taxon>Archaea</taxon>
        <taxon>Thermoproteota</taxon>
        <taxon>Thermoprotei</taxon>
        <taxon>Sulfolobales</taxon>
        <taxon>Sulfolobaceae</taxon>
        <taxon>Stygiolobus</taxon>
    </lineage>
</organism>
<accession>A0A8D5U9X0</accession>
<dbReference type="PANTHER" id="PTHR42836:SF1">
    <property type="entry name" value="7-CARBOXY-7-DEAZAGUANINE SYNTHASE"/>
    <property type="match status" value="1"/>
</dbReference>
<dbReference type="KEGG" id="csty:KN1_26880"/>
<keyword evidence="1 8" id="KW-0004">4Fe-4S</keyword>